<protein>
    <submittedName>
        <fullName evidence="1">WGS project CAEQ00000000 data, annotated contig 1707</fullName>
    </submittedName>
</protein>
<gene>
    <name evidence="1" type="ORF">TCIL3000_0_41360</name>
</gene>
<dbReference type="VEuPathDB" id="TriTrypDB:TcIL3000_0_41360"/>
<evidence type="ECO:0000313" key="1">
    <source>
        <dbReference type="EMBL" id="CCD13379.1"/>
    </source>
</evidence>
<name>F9W852_TRYCI</name>
<organism evidence="1 2">
    <name type="scientific">Trypanosoma congolense (strain IL3000)</name>
    <dbReference type="NCBI Taxonomy" id="1068625"/>
    <lineage>
        <taxon>Eukaryota</taxon>
        <taxon>Discoba</taxon>
        <taxon>Euglenozoa</taxon>
        <taxon>Kinetoplastea</taxon>
        <taxon>Metakinetoplastina</taxon>
        <taxon>Trypanosomatida</taxon>
        <taxon>Trypanosomatidae</taxon>
        <taxon>Trypanosoma</taxon>
        <taxon>Nannomonas</taxon>
    </lineage>
</organism>
<evidence type="ECO:0000313" key="2">
    <source>
        <dbReference type="Proteomes" id="UP000000702"/>
    </source>
</evidence>
<comment type="caution">
    <text evidence="1">The sequence shown here is derived from an EMBL/GenBank/DDBJ whole genome shotgun (WGS) entry which is preliminary data.</text>
</comment>
<dbReference type="EMBL" id="CAEQ01001138">
    <property type="protein sequence ID" value="CCD13379.1"/>
    <property type="molecule type" value="Genomic_DNA"/>
</dbReference>
<sequence>MAFEPMAMDTLRKIVSVKLERLSAAGDETQDGFVSSWQPLRFKLTAALVNEDGQSDRGVMALMAAAGESDFRLLWHRLFHVLRITPSVTHGCMEQKSHEQNGPHDLGCLPHRATRNRALPPDTAGITGEPFTVTAMGMHGGMAVAPVTTTLPAAAENAGRTPDGSTGEIPTHMESVYEFHYFLPDVGGFQDEIVVSFTIMTQFFDESAAEIGHSLVSAGGRTGLLLGPASLALGVCHYRAGVNQPLRCASVSRRVTDICVLSCLTVTNNISAPVEIREVAFDIFSTRVERPHDRGAIGSRSPEQRLGPCGTDLRALKLLQRAISVTPLLLHEHCLPTTLQPEESICFQFTIRVQPHLCHLFTPVTATRRFDASQGETTNGEREPTAVWRPSCVGEAERVPCGELRQVLSQNFTSYLYLHYNPLGAARDGSPNEAASAHHRTIRHPLNWSLLAPEVA</sequence>
<keyword evidence="2" id="KW-1185">Reference proteome</keyword>
<reference evidence="1" key="1">
    <citation type="journal article" date="2012" name="Proc. Natl. Acad. Sci. U.S.A.">
        <title>Antigenic diversity is generated by distinct evolutionary mechanisms in African trypanosome species.</title>
        <authorList>
            <person name="Jackson A.P."/>
            <person name="Berry A."/>
            <person name="Aslett M."/>
            <person name="Allison H.C."/>
            <person name="Burton P."/>
            <person name="Vavrova-Anderson J."/>
            <person name="Brown R."/>
            <person name="Browne H."/>
            <person name="Corton N."/>
            <person name="Hauser H."/>
            <person name="Gamble J."/>
            <person name="Gilderthorp R."/>
            <person name="Marcello L."/>
            <person name="McQuillan J."/>
            <person name="Otto T.D."/>
            <person name="Quail M.A."/>
            <person name="Sanders M.J."/>
            <person name="van Tonder A."/>
            <person name="Ginger M.L."/>
            <person name="Field M.C."/>
            <person name="Barry J.D."/>
            <person name="Hertz-Fowler C."/>
            <person name="Berriman M."/>
        </authorList>
    </citation>
    <scope>NUCLEOTIDE SEQUENCE [LARGE SCALE GENOMIC DNA]</scope>
    <source>
        <strain evidence="1">IL3000</strain>
    </source>
</reference>
<dbReference type="AlphaFoldDB" id="F9W852"/>
<dbReference type="Proteomes" id="UP000000702">
    <property type="component" value="Unassembled WGS sequence"/>
</dbReference>
<proteinExistence type="predicted"/>
<dbReference type="OMA" id="SHVYVHY"/>
<accession>F9W852</accession>